<dbReference type="GO" id="GO:0005525">
    <property type="term" value="F:GTP binding"/>
    <property type="evidence" value="ECO:0007669"/>
    <property type="project" value="UniProtKB-KW"/>
</dbReference>
<evidence type="ECO:0000313" key="9">
    <source>
        <dbReference type="EMBL" id="CAD6245415.1"/>
    </source>
</evidence>
<dbReference type="InterPro" id="IPR006674">
    <property type="entry name" value="HD_domain"/>
</dbReference>
<dbReference type="GO" id="GO:0008728">
    <property type="term" value="F:GTP diphosphokinase activity"/>
    <property type="evidence" value="ECO:0007669"/>
    <property type="project" value="UniProtKB-EC"/>
</dbReference>
<keyword evidence="5" id="KW-0547">Nucleotide-binding</keyword>
<dbReference type="Proteomes" id="UP000604825">
    <property type="component" value="Unassembled WGS sequence"/>
</dbReference>
<comment type="similarity">
    <text evidence="1">Belongs to the RelA/SpoT family.</text>
</comment>
<dbReference type="PROSITE" id="PS51831">
    <property type="entry name" value="HD"/>
    <property type="match status" value="1"/>
</dbReference>
<feature type="compositionally biased region" description="Low complexity" evidence="7">
    <location>
        <begin position="27"/>
        <end position="43"/>
    </location>
</feature>
<name>A0A811PI94_9POAL</name>
<dbReference type="SUPFAM" id="SSF109604">
    <property type="entry name" value="HD-domain/PDEase-like"/>
    <property type="match status" value="1"/>
</dbReference>
<dbReference type="CDD" id="cd05399">
    <property type="entry name" value="NT_Rel-Spo_like"/>
    <property type="match status" value="1"/>
</dbReference>
<dbReference type="InterPro" id="IPR007685">
    <property type="entry name" value="RelA_SpoT"/>
</dbReference>
<proteinExistence type="inferred from homology"/>
<protein>
    <recommendedName>
        <fullName evidence="2">GTP diphosphokinase</fullName>
        <ecNumber evidence="2">2.7.6.5</ecNumber>
    </recommendedName>
</protein>
<evidence type="ECO:0000259" key="8">
    <source>
        <dbReference type="PROSITE" id="PS51831"/>
    </source>
</evidence>
<gene>
    <name evidence="9" type="ORF">NCGR_LOCUS29727</name>
</gene>
<accession>A0A811PI94</accession>
<evidence type="ECO:0000256" key="3">
    <source>
        <dbReference type="ARBA" id="ARBA00022777"/>
    </source>
</evidence>
<dbReference type="EC" id="2.7.6.5" evidence="2"/>
<dbReference type="SMART" id="SM00954">
    <property type="entry name" value="RelA_SpoT"/>
    <property type="match status" value="1"/>
</dbReference>
<evidence type="ECO:0000256" key="1">
    <source>
        <dbReference type="ARBA" id="ARBA00007476"/>
    </source>
</evidence>
<dbReference type="SMART" id="SM00471">
    <property type="entry name" value="HDc"/>
    <property type="match status" value="1"/>
</dbReference>
<feature type="domain" description="HD" evidence="8">
    <location>
        <begin position="246"/>
        <end position="350"/>
    </location>
</feature>
<sequence length="624" mass="68993">MSVPAIAVYTSPPGAAVHEPPEHESSSRGSAPCAAAASPSAPSSHRHAAAVAGGLSCLFSSPSAAPRATAHEELGALWHDRSDEPPVVVAGGFGGGGYSYPQSSSPSPFKLRDHLHRSPVSLFHSPAASSPASRSPSVSWLAGRERDRLFSSFVRNALGSCIDFAPVTSLPLGVRPAATGVDAAELAFELDESLSEAEPSCEPGAHELLARVQARHRIFRDELVVKAFFEAERAHRGQKRASDDPYLQHCVETAVHLANIGANATVVSAGLLHDTIDDSFMDYDHIFRMFGAGVADLVEGVSKLSHLSKLARDNNTASRTVEADRLHTMFLAMADARAVLIKLAGRLHNMKTIEALPLVKQQRNNLTMDDVHDIHGLRLVVDTEEDCYRALDIVHKLWPRVTGRFKDYISHPKLNGYRSLHTVIMCEGVHPFEIQIRTKEMHLQAEYGFAAHWRYKEGGCRHSFVLQMVEWARWVLTWQCEAMSKERPSSLSSSVGMRPPCPFPLHSEDCPYSYSRQCNHEGPVFVIMLEHDKMSVQELPANSTVVDLMERVGANSPRWSPYSFPLKEELRPRVNHKPISDPNRKLSMGDVVELTPALPHKSLTEYREEIQRMYERGGCPRHHP</sequence>
<dbReference type="GO" id="GO:0003723">
    <property type="term" value="F:RNA binding"/>
    <property type="evidence" value="ECO:0007669"/>
    <property type="project" value="UniProtKB-KW"/>
</dbReference>
<dbReference type="PANTHER" id="PTHR21262">
    <property type="entry name" value="GUANOSINE-3',5'-BIS DIPHOSPHATE 3'-PYROPHOSPHOHYDROLASE"/>
    <property type="match status" value="1"/>
</dbReference>
<dbReference type="OrthoDB" id="430679at2759"/>
<keyword evidence="5" id="KW-0342">GTP-binding</keyword>
<evidence type="ECO:0000256" key="6">
    <source>
        <dbReference type="PROSITE-ProRule" id="PRU00182"/>
    </source>
</evidence>
<evidence type="ECO:0000313" key="10">
    <source>
        <dbReference type="Proteomes" id="UP000604825"/>
    </source>
</evidence>
<feature type="region of interest" description="Disordered" evidence="7">
    <location>
        <begin position="9"/>
        <end position="45"/>
    </location>
</feature>
<dbReference type="AlphaFoldDB" id="A0A811PI94"/>
<keyword evidence="3" id="KW-0808">Transferase</keyword>
<reference evidence="9" key="1">
    <citation type="submission" date="2020-10" db="EMBL/GenBank/DDBJ databases">
        <authorList>
            <person name="Han B."/>
            <person name="Lu T."/>
            <person name="Zhao Q."/>
            <person name="Huang X."/>
            <person name="Zhao Y."/>
        </authorList>
    </citation>
    <scope>NUCLEOTIDE SEQUENCE</scope>
</reference>
<dbReference type="SUPFAM" id="SSF81301">
    <property type="entry name" value="Nucleotidyltransferase"/>
    <property type="match status" value="1"/>
</dbReference>
<dbReference type="InterPro" id="IPR003607">
    <property type="entry name" value="HD/PDEase_dom"/>
</dbReference>
<dbReference type="FunFam" id="1.10.3210.10:FF:000001">
    <property type="entry name" value="GTP pyrophosphokinase RelA"/>
    <property type="match status" value="1"/>
</dbReference>
<organism evidence="9 10">
    <name type="scientific">Miscanthus lutarioriparius</name>
    <dbReference type="NCBI Taxonomy" id="422564"/>
    <lineage>
        <taxon>Eukaryota</taxon>
        <taxon>Viridiplantae</taxon>
        <taxon>Streptophyta</taxon>
        <taxon>Embryophyta</taxon>
        <taxon>Tracheophyta</taxon>
        <taxon>Spermatophyta</taxon>
        <taxon>Magnoliopsida</taxon>
        <taxon>Liliopsida</taxon>
        <taxon>Poales</taxon>
        <taxon>Poaceae</taxon>
        <taxon>PACMAD clade</taxon>
        <taxon>Panicoideae</taxon>
        <taxon>Andropogonodae</taxon>
        <taxon>Andropogoneae</taxon>
        <taxon>Saccharinae</taxon>
        <taxon>Miscanthus</taxon>
    </lineage>
</organism>
<dbReference type="Pfam" id="PF01966">
    <property type="entry name" value="HD"/>
    <property type="match status" value="1"/>
</dbReference>
<evidence type="ECO:0000256" key="7">
    <source>
        <dbReference type="SAM" id="MobiDB-lite"/>
    </source>
</evidence>
<keyword evidence="10" id="KW-1185">Reference proteome</keyword>
<dbReference type="Pfam" id="PF04607">
    <property type="entry name" value="RelA_SpoT"/>
    <property type="match status" value="1"/>
</dbReference>
<evidence type="ECO:0000256" key="2">
    <source>
        <dbReference type="ARBA" id="ARBA00013251"/>
    </source>
</evidence>
<dbReference type="PANTHER" id="PTHR21262:SF34">
    <property type="entry name" value="GTP DIPHOSPHOKINASE RSH2, CHLOROPLASTIC-RELATED"/>
    <property type="match status" value="1"/>
</dbReference>
<dbReference type="Gene3D" id="1.10.3210.10">
    <property type="entry name" value="Hypothetical protein af1432"/>
    <property type="match status" value="1"/>
</dbReference>
<comment type="caution">
    <text evidence="9">The sequence shown here is derived from an EMBL/GenBank/DDBJ whole genome shotgun (WGS) entry which is preliminary data.</text>
</comment>
<evidence type="ECO:0000256" key="5">
    <source>
        <dbReference type="ARBA" id="ARBA00023134"/>
    </source>
</evidence>
<dbReference type="EMBL" id="CAJGYO010000007">
    <property type="protein sequence ID" value="CAD6245415.1"/>
    <property type="molecule type" value="Genomic_DNA"/>
</dbReference>
<keyword evidence="3" id="KW-0418">Kinase</keyword>
<keyword evidence="6" id="KW-0694">RNA-binding</keyword>
<dbReference type="PROSITE" id="PS50889">
    <property type="entry name" value="S4"/>
    <property type="match status" value="1"/>
</dbReference>
<dbReference type="GO" id="GO:0009507">
    <property type="term" value="C:chloroplast"/>
    <property type="evidence" value="ECO:0007669"/>
    <property type="project" value="TreeGrafter"/>
</dbReference>
<dbReference type="InterPro" id="IPR043519">
    <property type="entry name" value="NT_sf"/>
</dbReference>
<keyword evidence="4" id="KW-0346">Stress response</keyword>
<evidence type="ECO:0000256" key="4">
    <source>
        <dbReference type="ARBA" id="ARBA00023016"/>
    </source>
</evidence>
<dbReference type="GO" id="GO:0015969">
    <property type="term" value="P:guanosine tetraphosphate metabolic process"/>
    <property type="evidence" value="ECO:0007669"/>
    <property type="project" value="InterPro"/>
</dbReference>